<protein>
    <submittedName>
        <fullName evidence="1">Uncharacterized protein</fullName>
    </submittedName>
</protein>
<accession>A0A2P5A9Q5</accession>
<gene>
    <name evidence="1" type="ORF">PanWU01x14_354230</name>
</gene>
<organism evidence="1 2">
    <name type="scientific">Parasponia andersonii</name>
    <name type="common">Sponia andersonii</name>
    <dbReference type="NCBI Taxonomy" id="3476"/>
    <lineage>
        <taxon>Eukaryota</taxon>
        <taxon>Viridiplantae</taxon>
        <taxon>Streptophyta</taxon>
        <taxon>Embryophyta</taxon>
        <taxon>Tracheophyta</taxon>
        <taxon>Spermatophyta</taxon>
        <taxon>Magnoliopsida</taxon>
        <taxon>eudicotyledons</taxon>
        <taxon>Gunneridae</taxon>
        <taxon>Pentapetalae</taxon>
        <taxon>rosids</taxon>
        <taxon>fabids</taxon>
        <taxon>Rosales</taxon>
        <taxon>Cannabaceae</taxon>
        <taxon>Parasponia</taxon>
    </lineage>
</organism>
<dbReference type="Proteomes" id="UP000237105">
    <property type="component" value="Unassembled WGS sequence"/>
</dbReference>
<keyword evidence="2" id="KW-1185">Reference proteome</keyword>
<reference evidence="2" key="1">
    <citation type="submission" date="2016-06" db="EMBL/GenBank/DDBJ databases">
        <title>Parallel loss of symbiosis genes in relatives of nitrogen-fixing non-legume Parasponia.</title>
        <authorList>
            <person name="Van Velzen R."/>
            <person name="Holmer R."/>
            <person name="Bu F."/>
            <person name="Rutten L."/>
            <person name="Van Zeijl A."/>
            <person name="Liu W."/>
            <person name="Santuari L."/>
            <person name="Cao Q."/>
            <person name="Sharma T."/>
            <person name="Shen D."/>
            <person name="Roswanjaya Y."/>
            <person name="Wardhani T."/>
            <person name="Kalhor M.S."/>
            <person name="Jansen J."/>
            <person name="Van den Hoogen J."/>
            <person name="Gungor B."/>
            <person name="Hartog M."/>
            <person name="Hontelez J."/>
            <person name="Verver J."/>
            <person name="Yang W.-C."/>
            <person name="Schijlen E."/>
            <person name="Repin R."/>
            <person name="Schilthuizen M."/>
            <person name="Schranz E."/>
            <person name="Heidstra R."/>
            <person name="Miyata K."/>
            <person name="Fedorova E."/>
            <person name="Kohlen W."/>
            <person name="Bisseling T."/>
            <person name="Smit S."/>
            <person name="Geurts R."/>
        </authorList>
    </citation>
    <scope>NUCLEOTIDE SEQUENCE [LARGE SCALE GENOMIC DNA]</scope>
    <source>
        <strain evidence="2">cv. WU1-14</strain>
    </source>
</reference>
<feature type="non-terminal residue" evidence="1">
    <location>
        <position position="1"/>
    </location>
</feature>
<proteinExistence type="predicted"/>
<comment type="caution">
    <text evidence="1">The sequence shown here is derived from an EMBL/GenBank/DDBJ whole genome shotgun (WGS) entry which is preliminary data.</text>
</comment>
<sequence length="53" mass="5922">YGVEPTSGGGWWLAMAGERSPDFRVSSLLTLYFGVHTFLTKRVFPSPVWGRTC</sequence>
<evidence type="ECO:0000313" key="1">
    <source>
        <dbReference type="EMBL" id="PON33263.1"/>
    </source>
</evidence>
<evidence type="ECO:0000313" key="2">
    <source>
        <dbReference type="Proteomes" id="UP000237105"/>
    </source>
</evidence>
<dbReference type="EMBL" id="JXTB01000742">
    <property type="protein sequence ID" value="PON33263.1"/>
    <property type="molecule type" value="Genomic_DNA"/>
</dbReference>
<name>A0A2P5A9Q5_PARAD</name>
<dbReference type="AlphaFoldDB" id="A0A2P5A9Q5"/>